<proteinExistence type="predicted"/>
<comment type="caution">
    <text evidence="2">The sequence shown here is derived from an EMBL/GenBank/DDBJ whole genome shotgun (WGS) entry which is preliminary data.</text>
</comment>
<organism evidence="2 3">
    <name type="scientific">Xylaria bambusicola</name>
    <dbReference type="NCBI Taxonomy" id="326684"/>
    <lineage>
        <taxon>Eukaryota</taxon>
        <taxon>Fungi</taxon>
        <taxon>Dikarya</taxon>
        <taxon>Ascomycota</taxon>
        <taxon>Pezizomycotina</taxon>
        <taxon>Sordariomycetes</taxon>
        <taxon>Xylariomycetidae</taxon>
        <taxon>Xylariales</taxon>
        <taxon>Xylariaceae</taxon>
        <taxon>Xylaria</taxon>
    </lineage>
</organism>
<reference evidence="2 3" key="1">
    <citation type="submission" date="2023-10" db="EMBL/GenBank/DDBJ databases">
        <title>Draft genome sequence of Xylaria bambusicola isolate GMP-LS, the root and basal stem rot pathogen of sugarcane in Indonesia.</title>
        <authorList>
            <person name="Selvaraj P."/>
            <person name="Muralishankar V."/>
            <person name="Muruganantham S."/>
            <person name="Sp S."/>
            <person name="Haryani S."/>
            <person name="Lau K.J.X."/>
            <person name="Naqvi N.I."/>
        </authorList>
    </citation>
    <scope>NUCLEOTIDE SEQUENCE [LARGE SCALE GENOMIC DNA]</scope>
    <source>
        <strain evidence="2">GMP-LS</strain>
    </source>
</reference>
<accession>A0AAN7ULH7</accession>
<dbReference type="Proteomes" id="UP001305414">
    <property type="component" value="Unassembled WGS sequence"/>
</dbReference>
<dbReference type="EMBL" id="JAWHQM010000006">
    <property type="protein sequence ID" value="KAK5627536.1"/>
    <property type="molecule type" value="Genomic_DNA"/>
</dbReference>
<evidence type="ECO:0000313" key="3">
    <source>
        <dbReference type="Proteomes" id="UP001305414"/>
    </source>
</evidence>
<dbReference type="AlphaFoldDB" id="A0AAN7ULH7"/>
<keyword evidence="3" id="KW-1185">Reference proteome</keyword>
<feature type="region of interest" description="Disordered" evidence="1">
    <location>
        <begin position="40"/>
        <end position="69"/>
    </location>
</feature>
<evidence type="ECO:0000256" key="1">
    <source>
        <dbReference type="SAM" id="MobiDB-lite"/>
    </source>
</evidence>
<sequence length="82" mass="8934">MAPPTLPTNQAKSTTQEQRSKARGRALRAWGDVAQHTFLPGQDVVDKPGTYARDRDSATDNAIGTPHPRYQLPEHAIINATA</sequence>
<protein>
    <submittedName>
        <fullName evidence="2">Uncharacterized protein</fullName>
    </submittedName>
</protein>
<gene>
    <name evidence="2" type="ORF">RRF57_003251</name>
</gene>
<evidence type="ECO:0000313" key="2">
    <source>
        <dbReference type="EMBL" id="KAK5627536.1"/>
    </source>
</evidence>
<name>A0AAN7ULH7_9PEZI</name>
<feature type="region of interest" description="Disordered" evidence="1">
    <location>
        <begin position="1"/>
        <end position="25"/>
    </location>
</feature>
<feature type="compositionally biased region" description="Polar residues" evidence="1">
    <location>
        <begin position="7"/>
        <end position="17"/>
    </location>
</feature>